<sequence length="160" mass="18216">MDGWNNIVQHIGVRIECVVVLRYQIDYNFQLTLFDVNGSEVIIPRIGLPVNSDSDLRNATPLVNIVDDVEDDVDINSDLDSEVAALFEPSNSDESVVGSSDSDMSIDDDFDEDDIEDSSGASDDDTKEINLQVYLIYFWCRLDIDFQNNDFFDFLVFNYF</sequence>
<organism evidence="2 3">
    <name type="scientific">Helianthus annuus</name>
    <name type="common">Common sunflower</name>
    <dbReference type="NCBI Taxonomy" id="4232"/>
    <lineage>
        <taxon>Eukaryota</taxon>
        <taxon>Viridiplantae</taxon>
        <taxon>Streptophyta</taxon>
        <taxon>Embryophyta</taxon>
        <taxon>Tracheophyta</taxon>
        <taxon>Spermatophyta</taxon>
        <taxon>Magnoliopsida</taxon>
        <taxon>eudicotyledons</taxon>
        <taxon>Gunneridae</taxon>
        <taxon>Pentapetalae</taxon>
        <taxon>asterids</taxon>
        <taxon>campanulids</taxon>
        <taxon>Asterales</taxon>
        <taxon>Asteraceae</taxon>
        <taxon>Asteroideae</taxon>
        <taxon>Heliantheae alliance</taxon>
        <taxon>Heliantheae</taxon>
        <taxon>Helianthus</taxon>
    </lineage>
</organism>
<dbReference type="Proteomes" id="UP000215914">
    <property type="component" value="Unassembled WGS sequence"/>
</dbReference>
<evidence type="ECO:0000256" key="1">
    <source>
        <dbReference type="SAM" id="MobiDB-lite"/>
    </source>
</evidence>
<feature type="compositionally biased region" description="Low complexity" evidence="1">
    <location>
        <begin position="90"/>
        <end position="103"/>
    </location>
</feature>
<protein>
    <submittedName>
        <fullName evidence="2">Uncharacterized protein</fullName>
    </submittedName>
</protein>
<gene>
    <name evidence="2" type="ORF">HanXRQr2_Chr05g0205001</name>
</gene>
<dbReference type="Gramene" id="mRNA:HanXRQr2_Chr05g0205001">
    <property type="protein sequence ID" value="CDS:HanXRQr2_Chr05g0205001.1"/>
    <property type="gene ID" value="HanXRQr2_Chr05g0205001"/>
</dbReference>
<accession>A0A9K3IYG9</accession>
<comment type="caution">
    <text evidence="2">The sequence shown here is derived from an EMBL/GenBank/DDBJ whole genome shotgun (WGS) entry which is preliminary data.</text>
</comment>
<evidence type="ECO:0000313" key="3">
    <source>
        <dbReference type="Proteomes" id="UP000215914"/>
    </source>
</evidence>
<reference evidence="2" key="2">
    <citation type="submission" date="2020-06" db="EMBL/GenBank/DDBJ databases">
        <title>Helianthus annuus Genome sequencing and assembly Release 2.</title>
        <authorList>
            <person name="Gouzy J."/>
            <person name="Langlade N."/>
            <person name="Munos S."/>
        </authorList>
    </citation>
    <scope>NUCLEOTIDE SEQUENCE</scope>
    <source>
        <tissue evidence="2">Leaves</tissue>
    </source>
</reference>
<evidence type="ECO:0000313" key="2">
    <source>
        <dbReference type="EMBL" id="KAF5805092.1"/>
    </source>
</evidence>
<dbReference type="EMBL" id="MNCJ02000320">
    <property type="protein sequence ID" value="KAF5805092.1"/>
    <property type="molecule type" value="Genomic_DNA"/>
</dbReference>
<keyword evidence="3" id="KW-1185">Reference proteome</keyword>
<proteinExistence type="predicted"/>
<name>A0A9K3IYG9_HELAN</name>
<reference evidence="2" key="1">
    <citation type="journal article" date="2017" name="Nature">
        <title>The sunflower genome provides insights into oil metabolism, flowering and Asterid evolution.</title>
        <authorList>
            <person name="Badouin H."/>
            <person name="Gouzy J."/>
            <person name="Grassa C.J."/>
            <person name="Murat F."/>
            <person name="Staton S.E."/>
            <person name="Cottret L."/>
            <person name="Lelandais-Briere C."/>
            <person name="Owens G.L."/>
            <person name="Carrere S."/>
            <person name="Mayjonade B."/>
            <person name="Legrand L."/>
            <person name="Gill N."/>
            <person name="Kane N.C."/>
            <person name="Bowers J.E."/>
            <person name="Hubner S."/>
            <person name="Bellec A."/>
            <person name="Berard A."/>
            <person name="Berges H."/>
            <person name="Blanchet N."/>
            <person name="Boniface M.C."/>
            <person name="Brunel D."/>
            <person name="Catrice O."/>
            <person name="Chaidir N."/>
            <person name="Claudel C."/>
            <person name="Donnadieu C."/>
            <person name="Faraut T."/>
            <person name="Fievet G."/>
            <person name="Helmstetter N."/>
            <person name="King M."/>
            <person name="Knapp S.J."/>
            <person name="Lai Z."/>
            <person name="Le Paslier M.C."/>
            <person name="Lippi Y."/>
            <person name="Lorenzon L."/>
            <person name="Mandel J.R."/>
            <person name="Marage G."/>
            <person name="Marchand G."/>
            <person name="Marquand E."/>
            <person name="Bret-Mestries E."/>
            <person name="Morien E."/>
            <person name="Nambeesan S."/>
            <person name="Nguyen T."/>
            <person name="Pegot-Espagnet P."/>
            <person name="Pouilly N."/>
            <person name="Raftis F."/>
            <person name="Sallet E."/>
            <person name="Schiex T."/>
            <person name="Thomas J."/>
            <person name="Vandecasteele C."/>
            <person name="Vares D."/>
            <person name="Vear F."/>
            <person name="Vautrin S."/>
            <person name="Crespi M."/>
            <person name="Mangin B."/>
            <person name="Burke J.M."/>
            <person name="Salse J."/>
            <person name="Munos S."/>
            <person name="Vincourt P."/>
            <person name="Rieseberg L.H."/>
            <person name="Langlade N.B."/>
        </authorList>
    </citation>
    <scope>NUCLEOTIDE SEQUENCE</scope>
    <source>
        <tissue evidence="2">Leaves</tissue>
    </source>
</reference>
<feature type="compositionally biased region" description="Acidic residues" evidence="1">
    <location>
        <begin position="104"/>
        <end position="123"/>
    </location>
</feature>
<feature type="region of interest" description="Disordered" evidence="1">
    <location>
        <begin position="90"/>
        <end position="123"/>
    </location>
</feature>
<dbReference type="AlphaFoldDB" id="A0A9K3IYG9"/>